<evidence type="ECO:0000256" key="7">
    <source>
        <dbReference type="HAMAP-Rule" id="MF_00501"/>
    </source>
</evidence>
<comment type="similarity">
    <text evidence="1 7">Belongs to the bacterial ribosomal protein bL31 family. Type A subfamily.</text>
</comment>
<reference evidence="9 10" key="1">
    <citation type="journal article" date="2015" name="Nature">
        <title>rRNA introns, odd ribosomes, and small enigmatic genomes across a large radiation of phyla.</title>
        <authorList>
            <person name="Brown C.T."/>
            <person name="Hug L.A."/>
            <person name="Thomas B.C."/>
            <person name="Sharon I."/>
            <person name="Castelle C.J."/>
            <person name="Singh A."/>
            <person name="Wilkins M.J."/>
            <person name="Williams K.H."/>
            <person name="Banfield J.F."/>
        </authorList>
    </citation>
    <scope>NUCLEOTIDE SEQUENCE [LARGE SCALE GENOMIC DNA]</scope>
</reference>
<dbReference type="Proteomes" id="UP000033865">
    <property type="component" value="Unassembled WGS sequence"/>
</dbReference>
<evidence type="ECO:0000256" key="6">
    <source>
        <dbReference type="ARBA" id="ARBA00035687"/>
    </source>
</evidence>
<dbReference type="InterPro" id="IPR034704">
    <property type="entry name" value="Ribosomal_bL28/bL31-like_sf"/>
</dbReference>
<dbReference type="GO" id="GO:0046872">
    <property type="term" value="F:metal ion binding"/>
    <property type="evidence" value="ECO:0007669"/>
    <property type="project" value="UniProtKB-KW"/>
</dbReference>
<keyword evidence="2 7" id="KW-0699">rRNA-binding</keyword>
<feature type="binding site" evidence="7">
    <location>
        <position position="40"/>
    </location>
    <ligand>
        <name>Zn(2+)</name>
        <dbReference type="ChEBI" id="CHEBI:29105"/>
    </ligand>
</feature>
<dbReference type="InterPro" id="IPR042105">
    <property type="entry name" value="Ribosomal_bL31_sf"/>
</dbReference>
<dbReference type="GO" id="GO:0006412">
    <property type="term" value="P:translation"/>
    <property type="evidence" value="ECO:0007669"/>
    <property type="project" value="UniProtKB-UniRule"/>
</dbReference>
<accession>A0A0G2AUY7</accession>
<evidence type="ECO:0000256" key="2">
    <source>
        <dbReference type="ARBA" id="ARBA00022730"/>
    </source>
</evidence>
<dbReference type="PANTHER" id="PTHR33280">
    <property type="entry name" value="50S RIBOSOMAL PROTEIN L31, CHLOROPLASTIC"/>
    <property type="match status" value="1"/>
</dbReference>
<dbReference type="Pfam" id="PF01197">
    <property type="entry name" value="Ribosomal_L31"/>
    <property type="match status" value="1"/>
</dbReference>
<keyword evidence="7" id="KW-0479">Metal-binding</keyword>
<evidence type="ECO:0000256" key="1">
    <source>
        <dbReference type="ARBA" id="ARBA00009296"/>
    </source>
</evidence>
<dbReference type="PATRIC" id="fig|1618986.3.peg.186"/>
<feature type="binding site" evidence="7">
    <location>
        <position position="19"/>
    </location>
    <ligand>
        <name>Zn(2+)</name>
        <dbReference type="ChEBI" id="CHEBI:29105"/>
    </ligand>
</feature>
<evidence type="ECO:0000256" key="4">
    <source>
        <dbReference type="ARBA" id="ARBA00022980"/>
    </source>
</evidence>
<gene>
    <name evidence="7" type="primary">rpmE</name>
    <name evidence="9" type="ORF">UY82_C0015G0003</name>
</gene>
<dbReference type="InterPro" id="IPR002150">
    <property type="entry name" value="Ribosomal_bL31"/>
</dbReference>
<dbReference type="Gene3D" id="4.10.830.30">
    <property type="entry name" value="Ribosomal protein L31"/>
    <property type="match status" value="1"/>
</dbReference>
<proteinExistence type="inferred from homology"/>
<protein>
    <recommendedName>
        <fullName evidence="6 7">Large ribosomal subunit protein bL31</fullName>
    </recommendedName>
</protein>
<feature type="binding site" evidence="7">
    <location>
        <position position="37"/>
    </location>
    <ligand>
        <name>Zn(2+)</name>
        <dbReference type="ChEBI" id="CHEBI:29105"/>
    </ligand>
</feature>
<keyword evidence="7" id="KW-0862">Zinc</keyword>
<comment type="function">
    <text evidence="7">Binds the 23S rRNA.</text>
</comment>
<feature type="compositionally biased region" description="Basic and acidic residues" evidence="8">
    <location>
        <begin position="77"/>
        <end position="96"/>
    </location>
</feature>
<dbReference type="GO" id="GO:0003735">
    <property type="term" value="F:structural constituent of ribosome"/>
    <property type="evidence" value="ECO:0007669"/>
    <property type="project" value="InterPro"/>
</dbReference>
<evidence type="ECO:0000256" key="5">
    <source>
        <dbReference type="ARBA" id="ARBA00023274"/>
    </source>
</evidence>
<keyword evidence="3 7" id="KW-0694">RNA-binding</keyword>
<dbReference type="PANTHER" id="PTHR33280:SF1">
    <property type="entry name" value="LARGE RIBOSOMAL SUBUNIT PROTEIN BL31C"/>
    <property type="match status" value="1"/>
</dbReference>
<evidence type="ECO:0000256" key="8">
    <source>
        <dbReference type="SAM" id="MobiDB-lite"/>
    </source>
</evidence>
<dbReference type="GO" id="GO:0019843">
    <property type="term" value="F:rRNA binding"/>
    <property type="evidence" value="ECO:0007669"/>
    <property type="project" value="UniProtKB-KW"/>
</dbReference>
<feature type="binding site" evidence="7">
    <location>
        <position position="17"/>
    </location>
    <ligand>
        <name>Zn(2+)</name>
        <dbReference type="ChEBI" id="CHEBI:29105"/>
    </ligand>
</feature>
<feature type="region of interest" description="Disordered" evidence="8">
    <location>
        <begin position="70"/>
        <end position="107"/>
    </location>
</feature>
<dbReference type="PRINTS" id="PR01249">
    <property type="entry name" value="RIBOSOMALL31"/>
</dbReference>
<keyword evidence="4 7" id="KW-0689">Ribosomal protein</keyword>
<evidence type="ECO:0000256" key="3">
    <source>
        <dbReference type="ARBA" id="ARBA00022884"/>
    </source>
</evidence>
<feature type="compositionally biased region" description="Basic residues" evidence="8">
    <location>
        <begin position="97"/>
        <end position="107"/>
    </location>
</feature>
<dbReference type="GO" id="GO:1990904">
    <property type="term" value="C:ribonucleoprotein complex"/>
    <property type="evidence" value="ECO:0007669"/>
    <property type="project" value="UniProtKB-KW"/>
</dbReference>
<dbReference type="GO" id="GO:0005840">
    <property type="term" value="C:ribosome"/>
    <property type="evidence" value="ECO:0007669"/>
    <property type="project" value="UniProtKB-KW"/>
</dbReference>
<dbReference type="NCBIfam" id="TIGR00105">
    <property type="entry name" value="L31"/>
    <property type="match status" value="1"/>
</dbReference>
<comment type="subunit">
    <text evidence="7">Part of the 50S ribosomal subunit.</text>
</comment>
<name>A0A0G2AUY7_9BACT</name>
<keyword evidence="5 7" id="KW-0687">Ribonucleoprotein</keyword>
<dbReference type="EMBL" id="LCRN01000015">
    <property type="protein sequence ID" value="KKW36674.1"/>
    <property type="molecule type" value="Genomic_DNA"/>
</dbReference>
<comment type="caution">
    <text evidence="9">The sequence shown here is derived from an EMBL/GenBank/DDBJ whole genome shotgun (WGS) entry which is preliminary data.</text>
</comment>
<dbReference type="HAMAP" id="MF_00501">
    <property type="entry name" value="Ribosomal_bL31_1"/>
    <property type="match status" value="1"/>
</dbReference>
<dbReference type="NCBIfam" id="NF000612">
    <property type="entry name" value="PRK00019.1"/>
    <property type="match status" value="1"/>
</dbReference>
<organism evidence="9 10">
    <name type="scientific">Candidatus Uhrbacteria bacterium GW2011_GWC2_53_7</name>
    <dbReference type="NCBI Taxonomy" id="1618986"/>
    <lineage>
        <taxon>Bacteria</taxon>
        <taxon>Candidatus Uhriibacteriota</taxon>
    </lineage>
</organism>
<comment type="cofactor">
    <cofactor evidence="7">
        <name>Zn(2+)</name>
        <dbReference type="ChEBI" id="CHEBI:29105"/>
    </cofactor>
    <text evidence="7">Binds 1 zinc ion per subunit.</text>
</comment>
<dbReference type="AlphaFoldDB" id="A0A0G2AUY7"/>
<dbReference type="SUPFAM" id="SSF143800">
    <property type="entry name" value="L28p-like"/>
    <property type="match status" value="1"/>
</dbReference>
<evidence type="ECO:0000313" key="9">
    <source>
        <dbReference type="EMBL" id="KKW36674.1"/>
    </source>
</evidence>
<sequence>MKTAIHPTYYSKAVITCACGAVYTTGSTLERIDVELCSVCHPFYTGKQKILDSARRVEKFEARTSQKKASVKSKTVKKAERAAKRKPKIEVEETKSVRIKKTKKSEA</sequence>
<evidence type="ECO:0000313" key="10">
    <source>
        <dbReference type="Proteomes" id="UP000033865"/>
    </source>
</evidence>
<dbReference type="InterPro" id="IPR027491">
    <property type="entry name" value="Ribosomal_bL31_A"/>
</dbReference>